<keyword evidence="3" id="KW-0964">Secreted</keyword>
<dbReference type="NCBIfam" id="NF009466">
    <property type="entry name" value="PRK12826.1-2"/>
    <property type="match status" value="1"/>
</dbReference>
<evidence type="ECO:0000256" key="4">
    <source>
        <dbReference type="ARBA" id="ARBA00023002"/>
    </source>
</evidence>
<dbReference type="EMBL" id="AJYC02000116">
    <property type="protein sequence ID" value="EKT78056.1"/>
    <property type="molecule type" value="Genomic_DNA"/>
</dbReference>
<accession>K8XB75</accession>
<evidence type="ECO:0000256" key="1">
    <source>
        <dbReference type="ARBA" id="ARBA00004191"/>
    </source>
</evidence>
<dbReference type="PROSITE" id="PS00061">
    <property type="entry name" value="ADH_SHORT"/>
    <property type="match status" value="1"/>
</dbReference>
<dbReference type="GO" id="GO:0004316">
    <property type="term" value="F:3-oxoacyl-[acyl-carrier-protein] reductase (NADPH) activity"/>
    <property type="evidence" value="ECO:0007669"/>
    <property type="project" value="UniProtKB-EC"/>
</dbReference>
<dbReference type="InterPro" id="IPR050259">
    <property type="entry name" value="SDR"/>
</dbReference>
<dbReference type="InterPro" id="IPR036291">
    <property type="entry name" value="NAD(P)-bd_dom_sf"/>
</dbReference>
<dbReference type="FunFam" id="3.40.50.720:FF:000173">
    <property type="entry name" value="3-oxoacyl-[acyl-carrier protein] reductase"/>
    <property type="match status" value="1"/>
</dbReference>
<keyword evidence="4" id="KW-0560">Oxidoreductase</keyword>
<comment type="similarity">
    <text evidence="2">Belongs to the short-chain dehydrogenases/reductases (SDR) family.</text>
</comment>
<dbReference type="AlphaFoldDB" id="K8XB75"/>
<dbReference type="RefSeq" id="WP_005263000.1">
    <property type="nucleotide sequence ID" value="NZ_AJYC02000116.1"/>
</dbReference>
<dbReference type="InterPro" id="IPR002347">
    <property type="entry name" value="SDR_fam"/>
</dbReference>
<dbReference type="SMART" id="SM00822">
    <property type="entry name" value="PKS_KR"/>
    <property type="match status" value="1"/>
</dbReference>
<dbReference type="NCBIfam" id="NF005559">
    <property type="entry name" value="PRK07231.1"/>
    <property type="match status" value="1"/>
</dbReference>
<comment type="subcellular location">
    <subcellularLocation>
        <location evidence="1">Secreted</location>
        <location evidence="1">Cell wall</location>
    </subcellularLocation>
</comment>
<dbReference type="PANTHER" id="PTHR42879:SF2">
    <property type="entry name" value="3-OXOACYL-[ACYL-CARRIER-PROTEIN] REDUCTASE FABG"/>
    <property type="match status" value="1"/>
</dbReference>
<organism evidence="8 9">
    <name type="scientific">Rhodococcus opacus M213</name>
    <dbReference type="NCBI Taxonomy" id="1129896"/>
    <lineage>
        <taxon>Bacteria</taxon>
        <taxon>Bacillati</taxon>
        <taxon>Actinomycetota</taxon>
        <taxon>Actinomycetes</taxon>
        <taxon>Mycobacteriales</taxon>
        <taxon>Nocardiaceae</taxon>
        <taxon>Rhodococcus</taxon>
    </lineage>
</organism>
<dbReference type="PANTHER" id="PTHR42879">
    <property type="entry name" value="3-OXOACYL-(ACYL-CARRIER-PROTEIN) REDUCTASE"/>
    <property type="match status" value="1"/>
</dbReference>
<evidence type="ECO:0000259" key="7">
    <source>
        <dbReference type="SMART" id="SM00822"/>
    </source>
</evidence>
<name>K8XB75_RHOOP</name>
<sequence>MKDKRVALVTGAGAGIGAAIAERLGQAGRHVVLTDLNQESVSALAADMKDRGMSADALAMDVGDRASIETAFKWVSETYGRCDILVNNAGFAKIHSFVDCPDDYWQASLNVNLTGAFRCGQHAARLMLEQRWGRIINIASISGMRAGAGRTAYGTTKAGLIGLTRQMAIELAPHGITANAVAPGPIETPQAQAVHTAATRAAYNQLVPAQRYGQPDEIAAAVSFLASDDAAYVNGHVVPVDGGFMAAGMLSV</sequence>
<evidence type="ECO:0000313" key="9">
    <source>
        <dbReference type="Proteomes" id="UP000005951"/>
    </source>
</evidence>
<evidence type="ECO:0000256" key="5">
    <source>
        <dbReference type="ARBA" id="ARBA00040781"/>
    </source>
</evidence>
<dbReference type="Proteomes" id="UP000005951">
    <property type="component" value="Unassembled WGS sequence"/>
</dbReference>
<proteinExistence type="inferred from homology"/>
<reference evidence="8 9" key="1">
    <citation type="journal article" date="2013" name="Genome Announc.">
        <title>Draft Genome Sequence of Rhodococcus opacus Strain M213 Shows a Diverse Catabolic Potential.</title>
        <authorList>
            <person name="Pathak A."/>
            <person name="Green S.J."/>
            <person name="Ogram A."/>
            <person name="Chauhan A."/>
        </authorList>
    </citation>
    <scope>NUCLEOTIDE SEQUENCE [LARGE SCALE GENOMIC DNA]</scope>
    <source>
        <strain evidence="8 9">M213</strain>
    </source>
</reference>
<dbReference type="InterPro" id="IPR057326">
    <property type="entry name" value="KR_dom"/>
</dbReference>
<dbReference type="SUPFAM" id="SSF51735">
    <property type="entry name" value="NAD(P)-binding Rossmann-fold domains"/>
    <property type="match status" value="1"/>
</dbReference>
<dbReference type="Pfam" id="PF13561">
    <property type="entry name" value="adh_short_C2"/>
    <property type="match status" value="1"/>
</dbReference>
<dbReference type="Gene3D" id="3.40.50.720">
    <property type="entry name" value="NAD(P)-binding Rossmann-like Domain"/>
    <property type="match status" value="1"/>
</dbReference>
<protein>
    <recommendedName>
        <fullName evidence="5">3-oxoacyl-[acyl-carrier-protein] reductase MabA</fullName>
    </recommendedName>
</protein>
<evidence type="ECO:0000313" key="8">
    <source>
        <dbReference type="EMBL" id="EKT78056.1"/>
    </source>
</evidence>
<dbReference type="InterPro" id="IPR020904">
    <property type="entry name" value="Sc_DH/Rdtase_CS"/>
</dbReference>
<dbReference type="PRINTS" id="PR00080">
    <property type="entry name" value="SDRFAMILY"/>
</dbReference>
<keyword evidence="3" id="KW-0134">Cell wall</keyword>
<comment type="caution">
    <text evidence="8">The sequence shown here is derived from an EMBL/GenBank/DDBJ whole genome shotgun (WGS) entry which is preliminary data.</text>
</comment>
<evidence type="ECO:0000256" key="6">
    <source>
        <dbReference type="ARBA" id="ARBA00047400"/>
    </source>
</evidence>
<feature type="domain" description="Ketoreductase" evidence="7">
    <location>
        <begin position="5"/>
        <end position="184"/>
    </location>
</feature>
<evidence type="ECO:0000256" key="3">
    <source>
        <dbReference type="ARBA" id="ARBA00022512"/>
    </source>
</evidence>
<gene>
    <name evidence="8" type="ORF">WSS_A34352</name>
</gene>
<evidence type="ECO:0000256" key="2">
    <source>
        <dbReference type="ARBA" id="ARBA00006484"/>
    </source>
</evidence>
<comment type="catalytic activity">
    <reaction evidence="6">
        <text>a (3R)-hydroxyacyl-[ACP] + NADP(+) = a 3-oxoacyl-[ACP] + NADPH + H(+)</text>
        <dbReference type="Rhea" id="RHEA:17397"/>
        <dbReference type="Rhea" id="RHEA-COMP:9916"/>
        <dbReference type="Rhea" id="RHEA-COMP:9945"/>
        <dbReference type="ChEBI" id="CHEBI:15378"/>
        <dbReference type="ChEBI" id="CHEBI:57783"/>
        <dbReference type="ChEBI" id="CHEBI:58349"/>
        <dbReference type="ChEBI" id="CHEBI:78776"/>
        <dbReference type="ChEBI" id="CHEBI:78827"/>
        <dbReference type="EC" id="1.1.1.100"/>
    </reaction>
    <physiologicalReaction direction="right-to-left" evidence="6">
        <dbReference type="Rhea" id="RHEA:17399"/>
    </physiologicalReaction>
</comment>
<dbReference type="PRINTS" id="PR00081">
    <property type="entry name" value="GDHRDH"/>
</dbReference>
<dbReference type="GO" id="GO:0032787">
    <property type="term" value="P:monocarboxylic acid metabolic process"/>
    <property type="evidence" value="ECO:0007669"/>
    <property type="project" value="UniProtKB-ARBA"/>
</dbReference>